<keyword evidence="1" id="KW-0472">Membrane</keyword>
<proteinExistence type="predicted"/>
<feature type="transmembrane region" description="Helical" evidence="1">
    <location>
        <begin position="197"/>
        <end position="215"/>
    </location>
</feature>
<keyword evidence="4" id="KW-1185">Reference proteome</keyword>
<keyword evidence="1" id="KW-0812">Transmembrane</keyword>
<dbReference type="OrthoDB" id="2222521at2"/>
<evidence type="ECO:0000259" key="2">
    <source>
        <dbReference type="Pfam" id="PF02517"/>
    </source>
</evidence>
<accession>A0A1M7PM64</accession>
<dbReference type="PANTHER" id="PTHR36435:SF1">
    <property type="entry name" value="CAAX AMINO TERMINAL PROTEASE FAMILY PROTEIN"/>
    <property type="match status" value="1"/>
</dbReference>
<evidence type="ECO:0000256" key="1">
    <source>
        <dbReference type="SAM" id="Phobius"/>
    </source>
</evidence>
<dbReference type="EMBL" id="FRCX01000005">
    <property type="protein sequence ID" value="SHN18267.1"/>
    <property type="molecule type" value="Genomic_DNA"/>
</dbReference>
<sequence>MKRLHITLPLSLAALAVWLMLTLGGRWLESGGQAQSLADAAGGSIGWSWAVAALFAAALVFLADDRRGAGVQAPQPLQSARLVWLPLLYSLLMLFLAWAGGMPPRGVVLVVACNTLLVALSEELMFRALLLQGFLDRLTVWPAVLISSAVFGIVHAANGFASGDISGALWQSLAAGLQGVGYAAIRLRTRSIWPMTVVHALWDFSLMTSMLAAAADGEGSILPFAALIAVLPLCLYGLYLLRRMHGQPALPVSPRMRSGL</sequence>
<evidence type="ECO:0000313" key="4">
    <source>
        <dbReference type="Proteomes" id="UP000184339"/>
    </source>
</evidence>
<feature type="transmembrane region" description="Helical" evidence="1">
    <location>
        <begin position="40"/>
        <end position="62"/>
    </location>
</feature>
<dbReference type="InterPro" id="IPR052710">
    <property type="entry name" value="CAAX_protease"/>
</dbReference>
<feature type="domain" description="CAAX prenyl protease 2/Lysostaphin resistance protein A-like" evidence="2">
    <location>
        <begin position="106"/>
        <end position="204"/>
    </location>
</feature>
<keyword evidence="1" id="KW-1133">Transmembrane helix</keyword>
<dbReference type="Proteomes" id="UP000184339">
    <property type="component" value="Unassembled WGS sequence"/>
</dbReference>
<feature type="transmembrane region" description="Helical" evidence="1">
    <location>
        <begin position="106"/>
        <end position="126"/>
    </location>
</feature>
<dbReference type="STRING" id="551987.SAMN05192549_105208"/>
<feature type="transmembrane region" description="Helical" evidence="1">
    <location>
        <begin position="138"/>
        <end position="156"/>
    </location>
</feature>
<dbReference type="RefSeq" id="WP_072784992.1">
    <property type="nucleotide sequence ID" value="NZ_FRCX01000005.1"/>
</dbReference>
<evidence type="ECO:0000313" key="3">
    <source>
        <dbReference type="EMBL" id="SHN18267.1"/>
    </source>
</evidence>
<organism evidence="3 4">
    <name type="scientific">Duganella sacchari</name>
    <dbReference type="NCBI Taxonomy" id="551987"/>
    <lineage>
        <taxon>Bacteria</taxon>
        <taxon>Pseudomonadati</taxon>
        <taxon>Pseudomonadota</taxon>
        <taxon>Betaproteobacteria</taxon>
        <taxon>Burkholderiales</taxon>
        <taxon>Oxalobacteraceae</taxon>
        <taxon>Telluria group</taxon>
        <taxon>Duganella</taxon>
    </lineage>
</organism>
<reference evidence="4" key="1">
    <citation type="submission" date="2016-11" db="EMBL/GenBank/DDBJ databases">
        <authorList>
            <person name="Varghese N."/>
            <person name="Submissions S."/>
        </authorList>
    </citation>
    <scope>NUCLEOTIDE SEQUENCE [LARGE SCALE GENOMIC DNA]</scope>
    <source>
        <strain evidence="4">Sac-22</strain>
    </source>
</reference>
<dbReference type="PANTHER" id="PTHR36435">
    <property type="entry name" value="SLR1288 PROTEIN"/>
    <property type="match status" value="1"/>
</dbReference>
<dbReference type="AlphaFoldDB" id="A0A1M7PM64"/>
<name>A0A1M7PM64_9BURK</name>
<gene>
    <name evidence="3" type="ORF">SAMN05192549_105208</name>
</gene>
<dbReference type="Pfam" id="PF02517">
    <property type="entry name" value="Rce1-like"/>
    <property type="match status" value="1"/>
</dbReference>
<feature type="transmembrane region" description="Helical" evidence="1">
    <location>
        <begin position="82"/>
        <end position="100"/>
    </location>
</feature>
<protein>
    <recommendedName>
        <fullName evidence="2">CAAX prenyl protease 2/Lysostaphin resistance protein A-like domain-containing protein</fullName>
    </recommendedName>
</protein>
<dbReference type="GO" id="GO:0004175">
    <property type="term" value="F:endopeptidase activity"/>
    <property type="evidence" value="ECO:0007669"/>
    <property type="project" value="UniProtKB-ARBA"/>
</dbReference>
<dbReference type="GO" id="GO:0080120">
    <property type="term" value="P:CAAX-box protein maturation"/>
    <property type="evidence" value="ECO:0007669"/>
    <property type="project" value="UniProtKB-ARBA"/>
</dbReference>
<feature type="transmembrane region" description="Helical" evidence="1">
    <location>
        <begin position="168"/>
        <end position="185"/>
    </location>
</feature>
<dbReference type="InterPro" id="IPR003675">
    <property type="entry name" value="Rce1/LyrA-like_dom"/>
</dbReference>
<feature type="transmembrane region" description="Helical" evidence="1">
    <location>
        <begin position="221"/>
        <end position="241"/>
    </location>
</feature>